<evidence type="ECO:0000256" key="8">
    <source>
        <dbReference type="PIRSR" id="PIRSR001488-1"/>
    </source>
</evidence>
<accession>A0A4Q7AY75</accession>
<dbReference type="CDD" id="cd03019">
    <property type="entry name" value="DsbA_DsbA"/>
    <property type="match status" value="1"/>
</dbReference>
<comment type="subcellular location">
    <subcellularLocation>
        <location evidence="1 7">Periplasm</location>
    </subcellularLocation>
</comment>
<dbReference type="EMBL" id="SGSU01000004">
    <property type="protein sequence ID" value="RZG68298.1"/>
    <property type="molecule type" value="Genomic_DNA"/>
</dbReference>
<feature type="signal peptide" evidence="9">
    <location>
        <begin position="1"/>
        <end position="22"/>
    </location>
</feature>
<dbReference type="Pfam" id="PF01323">
    <property type="entry name" value="DSBA"/>
    <property type="match status" value="1"/>
</dbReference>
<evidence type="ECO:0000256" key="3">
    <source>
        <dbReference type="ARBA" id="ARBA00022729"/>
    </source>
</evidence>
<dbReference type="InterPro" id="IPR001853">
    <property type="entry name" value="DSBA-like_thioredoxin_dom"/>
</dbReference>
<dbReference type="InterPro" id="IPR023205">
    <property type="entry name" value="DsbA/DsbL"/>
</dbReference>
<dbReference type="RefSeq" id="WP_130144301.1">
    <property type="nucleotide sequence ID" value="NZ_SGSU01000004.1"/>
</dbReference>
<dbReference type="InterPro" id="IPR013766">
    <property type="entry name" value="Thioredoxin_domain"/>
</dbReference>
<dbReference type="PANTHER" id="PTHR35891">
    <property type="entry name" value="THIOL:DISULFIDE INTERCHANGE PROTEIN DSBA"/>
    <property type="match status" value="1"/>
</dbReference>
<evidence type="ECO:0000313" key="11">
    <source>
        <dbReference type="EMBL" id="RZG68298.1"/>
    </source>
</evidence>
<dbReference type="GO" id="GO:0016491">
    <property type="term" value="F:oxidoreductase activity"/>
    <property type="evidence" value="ECO:0007669"/>
    <property type="project" value="InterPro"/>
</dbReference>
<keyword evidence="6" id="KW-0676">Redox-active center</keyword>
<dbReference type="PANTHER" id="PTHR35891:SF2">
    <property type="entry name" value="THIOL:DISULFIDE INTERCHANGE PROTEIN DSBA"/>
    <property type="match status" value="1"/>
</dbReference>
<dbReference type="Proteomes" id="UP000293483">
    <property type="component" value="Unassembled WGS sequence"/>
</dbReference>
<dbReference type="AlphaFoldDB" id="A0A4Q7AY75"/>
<organism evidence="11 12">
    <name type="scientific">Acinetobacter bouvetii</name>
    <dbReference type="NCBI Taxonomy" id="202951"/>
    <lineage>
        <taxon>Bacteria</taxon>
        <taxon>Pseudomonadati</taxon>
        <taxon>Pseudomonadota</taxon>
        <taxon>Gammaproteobacteria</taxon>
        <taxon>Moraxellales</taxon>
        <taxon>Moraxellaceae</taxon>
        <taxon>Acinetobacter</taxon>
    </lineage>
</organism>
<evidence type="ECO:0000259" key="10">
    <source>
        <dbReference type="PROSITE" id="PS51352"/>
    </source>
</evidence>
<keyword evidence="3 9" id="KW-0732">Signal</keyword>
<dbReference type="InterPro" id="IPR050824">
    <property type="entry name" value="Thiol_disulfide_DsbA"/>
</dbReference>
<reference evidence="11 12" key="1">
    <citation type="submission" date="2019-02" db="EMBL/GenBank/DDBJ databases">
        <title>The Batch Genome Submission of Acinetobacter spp. strains.</title>
        <authorList>
            <person name="Qin J."/>
            <person name="Hu Y."/>
            <person name="Ye H."/>
            <person name="Wei L."/>
            <person name="Feng Y."/>
            <person name="Zong Z."/>
        </authorList>
    </citation>
    <scope>NUCLEOTIDE SEQUENCE [LARGE SCALE GENOMIC DNA]</scope>
    <source>
        <strain evidence="11 12">WCHABo060081</strain>
    </source>
</reference>
<gene>
    <name evidence="11" type="ORF">EXE25_04385</name>
</gene>
<feature type="chain" id="PRO_5020509014" description="Thiol:disulfide interchange protein" evidence="9">
    <location>
        <begin position="23"/>
        <end position="205"/>
    </location>
</feature>
<evidence type="ECO:0000256" key="9">
    <source>
        <dbReference type="SAM" id="SignalP"/>
    </source>
</evidence>
<dbReference type="PROSITE" id="PS51352">
    <property type="entry name" value="THIOREDOXIN_2"/>
    <property type="match status" value="1"/>
</dbReference>
<evidence type="ECO:0000313" key="12">
    <source>
        <dbReference type="Proteomes" id="UP000293483"/>
    </source>
</evidence>
<evidence type="ECO:0000256" key="7">
    <source>
        <dbReference type="PIRNR" id="PIRNR001488"/>
    </source>
</evidence>
<evidence type="ECO:0000256" key="2">
    <source>
        <dbReference type="ARBA" id="ARBA00005791"/>
    </source>
</evidence>
<dbReference type="PIRSF" id="PIRSF001488">
    <property type="entry name" value="Tdi_protein"/>
    <property type="match status" value="1"/>
</dbReference>
<dbReference type="GO" id="GO:0042597">
    <property type="term" value="C:periplasmic space"/>
    <property type="evidence" value="ECO:0007669"/>
    <property type="project" value="UniProtKB-SubCell"/>
</dbReference>
<evidence type="ECO:0000256" key="4">
    <source>
        <dbReference type="ARBA" id="ARBA00022764"/>
    </source>
</evidence>
<protein>
    <recommendedName>
        <fullName evidence="7">Thiol:disulfide interchange protein</fullName>
    </recommendedName>
</protein>
<feature type="domain" description="Thioredoxin" evidence="10">
    <location>
        <begin position="12"/>
        <end position="166"/>
    </location>
</feature>
<proteinExistence type="inferred from homology"/>
<comment type="caution">
    <text evidence="11">The sequence shown here is derived from an EMBL/GenBank/DDBJ whole genome shotgun (WGS) entry which is preliminary data.</text>
</comment>
<dbReference type="STRING" id="202951.GCA_001485025_01951"/>
<evidence type="ECO:0000256" key="1">
    <source>
        <dbReference type="ARBA" id="ARBA00004418"/>
    </source>
</evidence>
<comment type="similarity">
    <text evidence="2">Belongs to the thioredoxin family. DsbA subfamily.</text>
</comment>
<dbReference type="Gene3D" id="3.40.30.10">
    <property type="entry name" value="Glutaredoxin"/>
    <property type="match status" value="1"/>
</dbReference>
<keyword evidence="4 7" id="KW-0574">Periplasm</keyword>
<dbReference type="InterPro" id="IPR036249">
    <property type="entry name" value="Thioredoxin-like_sf"/>
</dbReference>
<dbReference type="SUPFAM" id="SSF52833">
    <property type="entry name" value="Thioredoxin-like"/>
    <property type="match status" value="1"/>
</dbReference>
<sequence>MKKFLFSSAAAALFAFSGSAMAAQFVAGKDYTVLPTPVAVEKPGKIEVREFFWYGCPHCFKLEPHMQAWLKQMPKDVRFVRTPAAMNPLWEQGARAYYVSEALGVRPKTHLTLFHEIQANGQNILEQAAFAKFFTQFGIPEAKFNSTYKSFPITSKIAQAQDLAKRYQLTGVPAVTVNGKYVIQGEDQKVTQVLNYLIEQERKAK</sequence>
<name>A0A4Q7AY75_9GAMM</name>
<evidence type="ECO:0000256" key="6">
    <source>
        <dbReference type="ARBA" id="ARBA00023284"/>
    </source>
</evidence>
<keyword evidence="5 7" id="KW-1015">Disulfide bond</keyword>
<evidence type="ECO:0000256" key="5">
    <source>
        <dbReference type="ARBA" id="ARBA00023157"/>
    </source>
</evidence>
<feature type="disulfide bond" description="Redox-active" evidence="8">
    <location>
        <begin position="56"/>
        <end position="59"/>
    </location>
</feature>